<dbReference type="CDD" id="cd03801">
    <property type="entry name" value="GT4_PimA-like"/>
    <property type="match status" value="1"/>
</dbReference>
<organism evidence="3 4">
    <name type="scientific">Moorena producens 3L</name>
    <dbReference type="NCBI Taxonomy" id="489825"/>
    <lineage>
        <taxon>Bacteria</taxon>
        <taxon>Bacillati</taxon>
        <taxon>Cyanobacteriota</taxon>
        <taxon>Cyanophyceae</taxon>
        <taxon>Coleofasciculales</taxon>
        <taxon>Coleofasciculaceae</taxon>
        <taxon>Moorena</taxon>
    </lineage>
</organism>
<dbReference type="InterPro" id="IPR001296">
    <property type="entry name" value="Glyco_trans_1"/>
</dbReference>
<sequence>MKLLYYSPASYGGLADYAHYQANALVSAGAQVTLLTTPNYPVGRGEAYEIVPILDDTTASPGVHTRMPKVLKAGYLSYNLLSNIARLTRFIEENRFSHVLMGSYLEYLAPLWANHLRRLANRGVVFGAVVHDPVRDFVLGPQWWHRCSIAAGYSFLREAFVHEAIDLDTVSPMPQLRTTVIPHGIYELSKATQSREKMRNSLNLPPEAKVMLSFGHIRPNKNLDLVIEAMARVPDVYLVVAGKEQSSSQQLARRYQELAKELGVADRCRWQIGFIPPGEIPNLFDMSDLVLLTYDQTFHSASGVLSVATHHRKLCLASSGEGPLKEMVQKYQLGLWVDPDSVTAIVEGLNSWLGTTIKPCWEEYFRDNSWQENAKIVMNMFQK</sequence>
<dbReference type="RefSeq" id="WP_009149847.1">
    <property type="nucleotide sequence ID" value="NZ_GL890953.1"/>
</dbReference>
<evidence type="ECO:0000259" key="1">
    <source>
        <dbReference type="Pfam" id="PF00534"/>
    </source>
</evidence>
<accession>F4XY87</accession>
<dbReference type="AlphaFoldDB" id="F4XY87"/>
<dbReference type="OrthoDB" id="467778at2"/>
<keyword evidence="3" id="KW-0808">Transferase</keyword>
<feature type="domain" description="Glycosyl transferase family 1" evidence="1">
    <location>
        <begin position="195"/>
        <end position="353"/>
    </location>
</feature>
<evidence type="ECO:0000313" key="4">
    <source>
        <dbReference type="Proteomes" id="UP000003959"/>
    </source>
</evidence>
<reference evidence="4" key="1">
    <citation type="journal article" date="2011" name="Proc. Natl. Acad. Sci. U.S.A.">
        <title>Genomic insights into the physiology and ecology of the marine filamentous cyanobacterium Lyngbya majuscula.</title>
        <authorList>
            <person name="Jones A.C."/>
            <person name="Monroe E.A."/>
            <person name="Podell S."/>
            <person name="Hess W.R."/>
            <person name="Klages S."/>
            <person name="Esquenazi E."/>
            <person name="Niessen S."/>
            <person name="Hoover H."/>
            <person name="Rothmann M."/>
            <person name="Lasken R.S."/>
            <person name="Yates J.R.III."/>
            <person name="Reinhardt R."/>
            <person name="Kube M."/>
            <person name="Burkart M.D."/>
            <person name="Allen E.E."/>
            <person name="Dorrestein P.C."/>
            <person name="Gerwick W.H."/>
            <person name="Gerwick L."/>
        </authorList>
    </citation>
    <scope>NUCLEOTIDE SEQUENCE [LARGE SCALE GENOMIC DNA]</scope>
    <source>
        <strain evidence="4">3L</strain>
    </source>
</reference>
<name>F4XY87_9CYAN</name>
<dbReference type="SUPFAM" id="SSF53756">
    <property type="entry name" value="UDP-Glycosyltransferase/glycogen phosphorylase"/>
    <property type="match status" value="1"/>
</dbReference>
<dbReference type="GO" id="GO:0016757">
    <property type="term" value="F:glycosyltransferase activity"/>
    <property type="evidence" value="ECO:0007669"/>
    <property type="project" value="InterPro"/>
</dbReference>
<gene>
    <name evidence="3" type="ORF">LYNGBM3L_50430</name>
</gene>
<dbReference type="HOGENOM" id="CLU_721230_0_0_3"/>
<evidence type="ECO:0000259" key="2">
    <source>
        <dbReference type="Pfam" id="PF13579"/>
    </source>
</evidence>
<dbReference type="eggNOG" id="COG0438">
    <property type="taxonomic scope" value="Bacteria"/>
</dbReference>
<dbReference type="Proteomes" id="UP000003959">
    <property type="component" value="Unassembled WGS sequence"/>
</dbReference>
<dbReference type="EMBL" id="GL890953">
    <property type="protein sequence ID" value="EGJ30484.1"/>
    <property type="molecule type" value="Genomic_DNA"/>
</dbReference>
<evidence type="ECO:0000313" key="3">
    <source>
        <dbReference type="EMBL" id="EGJ30484.1"/>
    </source>
</evidence>
<protein>
    <submittedName>
        <fullName evidence="3">Glycosyltransferase</fullName>
    </submittedName>
</protein>
<dbReference type="InterPro" id="IPR028098">
    <property type="entry name" value="Glyco_trans_4-like_N"/>
</dbReference>
<dbReference type="Pfam" id="PF13579">
    <property type="entry name" value="Glyco_trans_4_4"/>
    <property type="match status" value="1"/>
</dbReference>
<keyword evidence="4" id="KW-1185">Reference proteome</keyword>
<feature type="domain" description="Glycosyltransferase subfamily 4-like N-terminal" evidence="2">
    <location>
        <begin position="12"/>
        <end position="140"/>
    </location>
</feature>
<dbReference type="Gene3D" id="3.40.50.2000">
    <property type="entry name" value="Glycogen Phosphorylase B"/>
    <property type="match status" value="2"/>
</dbReference>
<dbReference type="Pfam" id="PF00534">
    <property type="entry name" value="Glycos_transf_1"/>
    <property type="match status" value="1"/>
</dbReference>
<dbReference type="PANTHER" id="PTHR12526">
    <property type="entry name" value="GLYCOSYLTRANSFERASE"/>
    <property type="match status" value="1"/>
</dbReference>
<proteinExistence type="predicted"/>